<keyword evidence="2" id="KW-1185">Reference proteome</keyword>
<dbReference type="EMBL" id="AOLJ01000027">
    <property type="protein sequence ID" value="ELZ76241.1"/>
    <property type="molecule type" value="Genomic_DNA"/>
</dbReference>
<comment type="caution">
    <text evidence="1">The sequence shown here is derived from an EMBL/GenBank/DDBJ whole genome shotgun (WGS) entry which is preliminary data.</text>
</comment>
<gene>
    <name evidence="1" type="ORF">C454_18129</name>
</gene>
<dbReference type="AlphaFoldDB" id="M0GVH2"/>
<dbReference type="Proteomes" id="UP000011571">
    <property type="component" value="Unassembled WGS sequence"/>
</dbReference>
<protein>
    <submittedName>
        <fullName evidence="1">Uncharacterized protein</fullName>
    </submittedName>
</protein>
<reference evidence="1 2" key="1">
    <citation type="journal article" date="2014" name="PLoS Genet.">
        <title>Phylogenetically driven sequencing of extremely halophilic archaea reveals strategies for static and dynamic osmo-response.</title>
        <authorList>
            <person name="Becker E.A."/>
            <person name="Seitzer P.M."/>
            <person name="Tritt A."/>
            <person name="Larsen D."/>
            <person name="Krusor M."/>
            <person name="Yao A.I."/>
            <person name="Wu D."/>
            <person name="Madern D."/>
            <person name="Eisen J.A."/>
            <person name="Darling A.E."/>
            <person name="Facciotti M.T."/>
        </authorList>
    </citation>
    <scope>NUCLEOTIDE SEQUENCE [LARGE SCALE GENOMIC DNA]</scope>
    <source>
        <strain evidence="2">ATCC 33959 / DSM 4427 / JCM 8863 / NBRC 102184 / NCIMB 2188 / Ma 2.38</strain>
    </source>
</reference>
<evidence type="ECO:0000313" key="2">
    <source>
        <dbReference type="Proteomes" id="UP000011571"/>
    </source>
</evidence>
<evidence type="ECO:0000313" key="1">
    <source>
        <dbReference type="EMBL" id="ELZ76241.1"/>
    </source>
</evidence>
<name>M0GVH2_HALGM</name>
<sequence length="238" mass="26201">MERKGYDREMLVERYQEENSLSIILVAAADKGEDSENTYLKDKLNNEYNAEAIAGALKIIPPSQVPESVDSDSDVEQWAKDLVDEQPNNGLPSGIYFATRKNIDEVYSAINTEEFDNGWKTASEVVDDMLGVDDLQGLINSAPVSPISLVRDGDIHFLAHGVLSPSQIDSIDRQQKQIASELGDPDLRVLAEDISQETMESALDGVVNTPDKAADALLTEAKRIHQQLRESKGITSVQ</sequence>
<accession>M0GVH2</accession>
<proteinExistence type="predicted"/>
<organism evidence="1 2">
    <name type="scientific">Haloferax gibbonsii (strain ATCC 33959 / DSM 4427 / JCM 8863 / NBRC 102184 / NCIMB 2188 / Ma 2.38)</name>
    <dbReference type="NCBI Taxonomy" id="1227459"/>
    <lineage>
        <taxon>Archaea</taxon>
        <taxon>Methanobacteriati</taxon>
        <taxon>Methanobacteriota</taxon>
        <taxon>Stenosarchaea group</taxon>
        <taxon>Halobacteria</taxon>
        <taxon>Halobacteriales</taxon>
        <taxon>Haloferacaceae</taxon>
        <taxon>Haloferax</taxon>
    </lineage>
</organism>